<keyword evidence="2" id="KW-1185">Reference proteome</keyword>
<name>A0A0V0YQZ9_9BILA</name>
<sequence>MSLQSFPDPFTYICLKQHLPWVQIRPNARDLIPVELAI</sequence>
<dbReference type="EMBL" id="JYDQ01003883">
    <property type="protein sequence ID" value="KRY02403.1"/>
    <property type="molecule type" value="Genomic_DNA"/>
</dbReference>
<organism evidence="1 2">
    <name type="scientific">Trichinella patagoniensis</name>
    <dbReference type="NCBI Taxonomy" id="990121"/>
    <lineage>
        <taxon>Eukaryota</taxon>
        <taxon>Metazoa</taxon>
        <taxon>Ecdysozoa</taxon>
        <taxon>Nematoda</taxon>
        <taxon>Enoplea</taxon>
        <taxon>Dorylaimia</taxon>
        <taxon>Trichinellida</taxon>
        <taxon>Trichinellidae</taxon>
        <taxon>Trichinella</taxon>
    </lineage>
</organism>
<accession>A0A0V0YQZ9</accession>
<dbReference type="Proteomes" id="UP000054783">
    <property type="component" value="Unassembled WGS sequence"/>
</dbReference>
<proteinExistence type="predicted"/>
<evidence type="ECO:0000313" key="2">
    <source>
        <dbReference type="Proteomes" id="UP000054783"/>
    </source>
</evidence>
<protein>
    <submittedName>
        <fullName evidence="1">Uncharacterized protein</fullName>
    </submittedName>
</protein>
<dbReference type="AlphaFoldDB" id="A0A0V0YQZ9"/>
<evidence type="ECO:0000313" key="1">
    <source>
        <dbReference type="EMBL" id="KRY02403.1"/>
    </source>
</evidence>
<gene>
    <name evidence="1" type="ORF">T12_6606</name>
</gene>
<reference evidence="1 2" key="1">
    <citation type="submission" date="2015-01" db="EMBL/GenBank/DDBJ databases">
        <title>Evolution of Trichinella species and genotypes.</title>
        <authorList>
            <person name="Korhonen P.K."/>
            <person name="Edoardo P."/>
            <person name="Giuseppe L.R."/>
            <person name="Gasser R.B."/>
        </authorList>
    </citation>
    <scope>NUCLEOTIDE SEQUENCE [LARGE SCALE GENOMIC DNA]</scope>
    <source>
        <strain evidence="1">ISS2496</strain>
    </source>
</reference>
<comment type="caution">
    <text evidence="1">The sequence shown here is derived from an EMBL/GenBank/DDBJ whole genome shotgun (WGS) entry which is preliminary data.</text>
</comment>